<feature type="domain" description="AMP-dependent synthetase/ligase" evidence="2">
    <location>
        <begin position="13"/>
        <end position="60"/>
    </location>
</feature>
<protein>
    <recommendedName>
        <fullName evidence="6">AMP-dependent synthetase/ligase domain-containing protein</fullName>
    </recommendedName>
</protein>
<evidence type="ECO:0000256" key="1">
    <source>
        <dbReference type="SAM" id="MobiDB-lite"/>
    </source>
</evidence>
<evidence type="ECO:0008006" key="6">
    <source>
        <dbReference type="Google" id="ProtNLM"/>
    </source>
</evidence>
<dbReference type="InterPro" id="IPR045851">
    <property type="entry name" value="AMP-bd_C_sf"/>
</dbReference>
<sequence>MLGPADHAAATGDRPELLGSVGRPLPGVTVELRTPQGNPVAPGEIGEVCVKSASVMPGYWSRPELTATALRDGWLHTGDLGRFDDHGYPYLAGRIKDIIIANGCNHYAGPIEDALTSHPAVGEAAVVAVPDDHTGGAAHVFVVAPGIEANELLDWASGRLGVPVTITVIDTMPTTALGKPGKKELARRTPRP</sequence>
<evidence type="ECO:0000313" key="5">
    <source>
        <dbReference type="Proteomes" id="UP000063699"/>
    </source>
</evidence>
<dbReference type="PANTHER" id="PTHR43767:SF1">
    <property type="entry name" value="NONRIBOSOMAL PEPTIDE SYNTHASE PES1 (EUROFUNG)-RELATED"/>
    <property type="match status" value="1"/>
</dbReference>
<evidence type="ECO:0000313" key="4">
    <source>
        <dbReference type="EMBL" id="ALG11615.1"/>
    </source>
</evidence>
<dbReference type="Pfam" id="PF00501">
    <property type="entry name" value="AMP-binding"/>
    <property type="match status" value="1"/>
</dbReference>
<dbReference type="InterPro" id="IPR025110">
    <property type="entry name" value="AMP-bd_C"/>
</dbReference>
<dbReference type="Pfam" id="PF13193">
    <property type="entry name" value="AMP-binding_C"/>
    <property type="match status" value="1"/>
</dbReference>
<dbReference type="InterPro" id="IPR050237">
    <property type="entry name" value="ATP-dep_AMP-bd_enzyme"/>
</dbReference>
<dbReference type="InterPro" id="IPR000873">
    <property type="entry name" value="AMP-dep_synth/lig_dom"/>
</dbReference>
<dbReference type="PANTHER" id="PTHR43767">
    <property type="entry name" value="LONG-CHAIN-FATTY-ACID--COA LIGASE"/>
    <property type="match status" value="1"/>
</dbReference>
<proteinExistence type="predicted"/>
<evidence type="ECO:0000259" key="3">
    <source>
        <dbReference type="Pfam" id="PF13193"/>
    </source>
</evidence>
<dbReference type="EMBL" id="CP012752">
    <property type="protein sequence ID" value="ALG11615.1"/>
    <property type="molecule type" value="Genomic_DNA"/>
</dbReference>
<dbReference type="OrthoDB" id="9803968at2"/>
<feature type="domain" description="AMP-binding enzyme C-terminal" evidence="3">
    <location>
        <begin position="111"/>
        <end position="179"/>
    </location>
</feature>
<keyword evidence="5" id="KW-1185">Reference proteome</keyword>
<dbReference type="InterPro" id="IPR042099">
    <property type="entry name" value="ANL_N_sf"/>
</dbReference>
<dbReference type="STRING" id="860235.AOZ06_36335"/>
<dbReference type="SUPFAM" id="SSF56801">
    <property type="entry name" value="Acetyl-CoA synthetase-like"/>
    <property type="match status" value="1"/>
</dbReference>
<reference evidence="4 5" key="1">
    <citation type="submission" date="2015-07" db="EMBL/GenBank/DDBJ databases">
        <title>Genome sequencing of Kibdelosporangium phytohabitans.</title>
        <authorList>
            <person name="Qin S."/>
            <person name="Xing K."/>
        </authorList>
    </citation>
    <scope>NUCLEOTIDE SEQUENCE [LARGE SCALE GENOMIC DNA]</scope>
    <source>
        <strain evidence="4 5">KLBMP1111</strain>
    </source>
</reference>
<dbReference type="GO" id="GO:0016878">
    <property type="term" value="F:acid-thiol ligase activity"/>
    <property type="evidence" value="ECO:0007669"/>
    <property type="project" value="UniProtKB-ARBA"/>
</dbReference>
<dbReference type="KEGG" id="kphy:AOZ06_36335"/>
<organism evidence="4 5">
    <name type="scientific">Kibdelosporangium phytohabitans</name>
    <dbReference type="NCBI Taxonomy" id="860235"/>
    <lineage>
        <taxon>Bacteria</taxon>
        <taxon>Bacillati</taxon>
        <taxon>Actinomycetota</taxon>
        <taxon>Actinomycetes</taxon>
        <taxon>Pseudonocardiales</taxon>
        <taxon>Pseudonocardiaceae</taxon>
        <taxon>Kibdelosporangium</taxon>
    </lineage>
</organism>
<feature type="region of interest" description="Disordered" evidence="1">
    <location>
        <begin position="1"/>
        <end position="21"/>
    </location>
</feature>
<accession>A0A0N7F4J6</accession>
<dbReference type="AlphaFoldDB" id="A0A0N7F4J6"/>
<dbReference type="Proteomes" id="UP000063699">
    <property type="component" value="Chromosome"/>
</dbReference>
<dbReference type="Gene3D" id="3.40.50.12780">
    <property type="entry name" value="N-terminal domain of ligase-like"/>
    <property type="match status" value="1"/>
</dbReference>
<name>A0A0N7F4J6_9PSEU</name>
<evidence type="ECO:0000259" key="2">
    <source>
        <dbReference type="Pfam" id="PF00501"/>
    </source>
</evidence>
<gene>
    <name evidence="4" type="ORF">AOZ06_36335</name>
</gene>
<dbReference type="Gene3D" id="3.30.300.30">
    <property type="match status" value="1"/>
</dbReference>